<reference evidence="6 7" key="1">
    <citation type="submission" date="2014-11" db="EMBL/GenBank/DDBJ databases">
        <title>Mycobacterium setense Manresensis Genome.</title>
        <authorList>
            <person name="Rech G."/>
            <person name="Sumoy L."/>
        </authorList>
    </citation>
    <scope>NUCLEOTIDE SEQUENCE [LARGE SCALE GENOMIC DNA]</scope>
    <source>
        <strain evidence="6 7">Manresensis</strain>
    </source>
</reference>
<protein>
    <recommendedName>
        <fullName evidence="5">HTH tetR-type domain-containing protein</fullName>
    </recommendedName>
</protein>
<evidence type="ECO:0000256" key="2">
    <source>
        <dbReference type="ARBA" id="ARBA00023125"/>
    </source>
</evidence>
<dbReference type="Pfam" id="PF21597">
    <property type="entry name" value="TetR_C_43"/>
    <property type="match status" value="1"/>
</dbReference>
<dbReference type="RefSeq" id="WP_039321619.1">
    <property type="nucleotide sequence ID" value="NZ_JACKSA010000369.1"/>
</dbReference>
<keyword evidence="1" id="KW-0805">Transcription regulation</keyword>
<sequence>MSAMRADAVRNRDRLVAAAAELFTERGVDVPLEEVARKAGVSIGTLYNHFPNRGALLDVVLSDRLAVIDRLAQQALADADPWRGFTEFLDSLFAMQASDRSINDAVARNPVGAVDVAGECGRAGGLLEVVVEQARSAGALRADFGADDLATLMWAMSKVIAMADGDDAVWRRHLAFVLDGLKGPAASARVGVLGAPADVGQPQPHRGQ</sequence>
<dbReference type="InterPro" id="IPR049445">
    <property type="entry name" value="TetR_SbtR-like_C"/>
</dbReference>
<dbReference type="EMBL" id="JTLZ01000007">
    <property type="protein sequence ID" value="KHO24497.1"/>
    <property type="molecule type" value="Genomic_DNA"/>
</dbReference>
<dbReference type="PANTHER" id="PTHR30055">
    <property type="entry name" value="HTH-TYPE TRANSCRIPTIONAL REGULATOR RUTR"/>
    <property type="match status" value="1"/>
</dbReference>
<evidence type="ECO:0000256" key="4">
    <source>
        <dbReference type="PROSITE-ProRule" id="PRU00335"/>
    </source>
</evidence>
<dbReference type="PANTHER" id="PTHR30055:SF234">
    <property type="entry name" value="HTH-TYPE TRANSCRIPTIONAL REGULATOR BETI"/>
    <property type="match status" value="1"/>
</dbReference>
<keyword evidence="7" id="KW-1185">Reference proteome</keyword>
<dbReference type="InterPro" id="IPR001647">
    <property type="entry name" value="HTH_TetR"/>
</dbReference>
<evidence type="ECO:0000256" key="1">
    <source>
        <dbReference type="ARBA" id="ARBA00023015"/>
    </source>
</evidence>
<dbReference type="InterPro" id="IPR050109">
    <property type="entry name" value="HTH-type_TetR-like_transc_reg"/>
</dbReference>
<organism evidence="6 7">
    <name type="scientific">Mycolicibacterium setense</name>
    <dbReference type="NCBI Taxonomy" id="431269"/>
    <lineage>
        <taxon>Bacteria</taxon>
        <taxon>Bacillati</taxon>
        <taxon>Actinomycetota</taxon>
        <taxon>Actinomycetes</taxon>
        <taxon>Mycobacteriales</taxon>
        <taxon>Mycobacteriaceae</taxon>
        <taxon>Mycolicibacterium</taxon>
    </lineage>
</organism>
<evidence type="ECO:0000313" key="7">
    <source>
        <dbReference type="Proteomes" id="UP000031004"/>
    </source>
</evidence>
<evidence type="ECO:0000313" key="6">
    <source>
        <dbReference type="EMBL" id="KHO24497.1"/>
    </source>
</evidence>
<name>A0ABR4YU11_9MYCO</name>
<dbReference type="PROSITE" id="PS50977">
    <property type="entry name" value="HTH_TETR_2"/>
    <property type="match status" value="1"/>
</dbReference>
<dbReference type="SUPFAM" id="SSF48498">
    <property type="entry name" value="Tetracyclin repressor-like, C-terminal domain"/>
    <property type="match status" value="1"/>
</dbReference>
<feature type="DNA-binding region" description="H-T-H motif" evidence="4">
    <location>
        <begin position="31"/>
        <end position="50"/>
    </location>
</feature>
<proteinExistence type="predicted"/>
<evidence type="ECO:0000256" key="3">
    <source>
        <dbReference type="ARBA" id="ARBA00023163"/>
    </source>
</evidence>
<dbReference type="PRINTS" id="PR00455">
    <property type="entry name" value="HTHTETR"/>
</dbReference>
<keyword evidence="2 4" id="KW-0238">DNA-binding</keyword>
<dbReference type="InterPro" id="IPR009057">
    <property type="entry name" value="Homeodomain-like_sf"/>
</dbReference>
<dbReference type="InterPro" id="IPR036271">
    <property type="entry name" value="Tet_transcr_reg_TetR-rel_C_sf"/>
</dbReference>
<feature type="domain" description="HTH tetR-type" evidence="5">
    <location>
        <begin position="9"/>
        <end position="68"/>
    </location>
</feature>
<dbReference type="Pfam" id="PF00440">
    <property type="entry name" value="TetR_N"/>
    <property type="match status" value="1"/>
</dbReference>
<keyword evidence="3" id="KW-0804">Transcription</keyword>
<accession>A0ABR4YU11</accession>
<evidence type="ECO:0000259" key="5">
    <source>
        <dbReference type="PROSITE" id="PS50977"/>
    </source>
</evidence>
<dbReference type="SUPFAM" id="SSF46689">
    <property type="entry name" value="Homeodomain-like"/>
    <property type="match status" value="1"/>
</dbReference>
<dbReference type="Gene3D" id="1.10.357.10">
    <property type="entry name" value="Tetracycline Repressor, domain 2"/>
    <property type="match status" value="1"/>
</dbReference>
<comment type="caution">
    <text evidence="6">The sequence shown here is derived from an EMBL/GenBank/DDBJ whole genome shotgun (WGS) entry which is preliminary data.</text>
</comment>
<gene>
    <name evidence="6" type="ORF">QQ44_15195</name>
</gene>
<dbReference type="Proteomes" id="UP000031004">
    <property type="component" value="Unassembled WGS sequence"/>
</dbReference>